<dbReference type="PANTHER" id="PTHR37180">
    <property type="entry name" value="PRECURSOR OF CEP14"/>
    <property type="match status" value="1"/>
</dbReference>
<evidence type="ECO:0000313" key="3">
    <source>
        <dbReference type="EMBL" id="KAK2638723.1"/>
    </source>
</evidence>
<dbReference type="GO" id="GO:0006995">
    <property type="term" value="P:cellular response to nitrogen starvation"/>
    <property type="evidence" value="ECO:0007669"/>
    <property type="project" value="InterPro"/>
</dbReference>
<evidence type="ECO:0000313" key="4">
    <source>
        <dbReference type="Proteomes" id="UP001280121"/>
    </source>
</evidence>
<comment type="caution">
    <text evidence="3">The sequence shown here is derived from an EMBL/GenBank/DDBJ whole genome shotgun (WGS) entry which is preliminary data.</text>
</comment>
<dbReference type="Proteomes" id="UP001280121">
    <property type="component" value="Unassembled WGS sequence"/>
</dbReference>
<name>A0AAD9TN52_9ROSI</name>
<dbReference type="PANTHER" id="PTHR37180:SF4">
    <property type="entry name" value="FORMIN-LIKE PROTEIN 3"/>
    <property type="match status" value="1"/>
</dbReference>
<feature type="region of interest" description="Disordered" evidence="1">
    <location>
        <begin position="30"/>
        <end position="69"/>
    </location>
</feature>
<protein>
    <submittedName>
        <fullName evidence="3">Uncharacterized protein</fullName>
    </submittedName>
</protein>
<feature type="signal peptide" evidence="2">
    <location>
        <begin position="1"/>
        <end position="24"/>
    </location>
</feature>
<keyword evidence="2" id="KW-0732">Signal</keyword>
<reference evidence="3" key="1">
    <citation type="journal article" date="2023" name="Plant J.">
        <title>Genome sequences and population genomics provide insights into the demographic history, inbreeding, and mutation load of two 'living fossil' tree species of Dipteronia.</title>
        <authorList>
            <person name="Feng Y."/>
            <person name="Comes H.P."/>
            <person name="Chen J."/>
            <person name="Zhu S."/>
            <person name="Lu R."/>
            <person name="Zhang X."/>
            <person name="Li P."/>
            <person name="Qiu J."/>
            <person name="Olsen K.M."/>
            <person name="Qiu Y."/>
        </authorList>
    </citation>
    <scope>NUCLEOTIDE SEQUENCE</scope>
    <source>
        <strain evidence="3">KIB01</strain>
    </source>
</reference>
<keyword evidence="4" id="KW-1185">Reference proteome</keyword>
<dbReference type="EMBL" id="JANJYI010000008">
    <property type="protein sequence ID" value="KAK2638723.1"/>
    <property type="molecule type" value="Genomic_DNA"/>
</dbReference>
<organism evidence="3 4">
    <name type="scientific">Dipteronia dyeriana</name>
    <dbReference type="NCBI Taxonomy" id="168575"/>
    <lineage>
        <taxon>Eukaryota</taxon>
        <taxon>Viridiplantae</taxon>
        <taxon>Streptophyta</taxon>
        <taxon>Embryophyta</taxon>
        <taxon>Tracheophyta</taxon>
        <taxon>Spermatophyta</taxon>
        <taxon>Magnoliopsida</taxon>
        <taxon>eudicotyledons</taxon>
        <taxon>Gunneridae</taxon>
        <taxon>Pentapetalae</taxon>
        <taxon>rosids</taxon>
        <taxon>malvids</taxon>
        <taxon>Sapindales</taxon>
        <taxon>Sapindaceae</taxon>
        <taxon>Hippocastanoideae</taxon>
        <taxon>Acereae</taxon>
        <taxon>Dipteronia</taxon>
    </lineage>
</organism>
<dbReference type="AlphaFoldDB" id="A0AAD9TN52"/>
<proteinExistence type="predicted"/>
<accession>A0AAD9TN52</accession>
<evidence type="ECO:0000256" key="1">
    <source>
        <dbReference type="SAM" id="MobiDB-lite"/>
    </source>
</evidence>
<dbReference type="GO" id="GO:0006970">
    <property type="term" value="P:response to osmotic stress"/>
    <property type="evidence" value="ECO:0007669"/>
    <property type="project" value="InterPro"/>
</dbReference>
<feature type="chain" id="PRO_5042192398" evidence="2">
    <location>
        <begin position="25"/>
        <end position="101"/>
    </location>
</feature>
<dbReference type="InterPro" id="IPR038930">
    <property type="entry name" value="CEP13/CEP14"/>
</dbReference>
<sequence length="101" mass="11032">MALLCKIALIFVLVPVFYIPSLEGRKVLNMENTKDRPNVPVHNLVPSHVLQNGPTPTPTPSPSSKSVQMAQNGRILVTLHNAAIDRFMESVPSPGIGHKTR</sequence>
<gene>
    <name evidence="3" type="ORF">Ddye_026518</name>
</gene>
<evidence type="ECO:0000256" key="2">
    <source>
        <dbReference type="SAM" id="SignalP"/>
    </source>
</evidence>